<sequence>MFSNLCSSSGIVKFLIFLVVHDYITALWHLAYVVSVLKPIYEFAAMKKRYELLKGRVVLAFLPIFDYLTIYEIIDVLLELNLLTNLVRAFPSCAALNSLHRPRAGLHTELFFEEGEVHSLGPAWTSQVPIAVETNMPKEKWFTLNPFLAKSGISLSKWLNHRRGFPLSFCFLDHFIIICVCFRINYHDLVSFRINVKDFGKTTISPSLLLLKCQSIHQLLIDSNVRFVHESESGR</sequence>
<proteinExistence type="predicted"/>
<name>A0A498J3L3_MALDO</name>
<protein>
    <submittedName>
        <fullName evidence="2">Uncharacterized protein</fullName>
    </submittedName>
</protein>
<evidence type="ECO:0000256" key="1">
    <source>
        <dbReference type="SAM" id="Phobius"/>
    </source>
</evidence>
<dbReference type="Proteomes" id="UP000290289">
    <property type="component" value="Chromosome 9"/>
</dbReference>
<organism evidence="2 3">
    <name type="scientific">Malus domestica</name>
    <name type="common">Apple</name>
    <name type="synonym">Pyrus malus</name>
    <dbReference type="NCBI Taxonomy" id="3750"/>
    <lineage>
        <taxon>Eukaryota</taxon>
        <taxon>Viridiplantae</taxon>
        <taxon>Streptophyta</taxon>
        <taxon>Embryophyta</taxon>
        <taxon>Tracheophyta</taxon>
        <taxon>Spermatophyta</taxon>
        <taxon>Magnoliopsida</taxon>
        <taxon>eudicotyledons</taxon>
        <taxon>Gunneridae</taxon>
        <taxon>Pentapetalae</taxon>
        <taxon>rosids</taxon>
        <taxon>fabids</taxon>
        <taxon>Rosales</taxon>
        <taxon>Rosaceae</taxon>
        <taxon>Amygdaloideae</taxon>
        <taxon>Maleae</taxon>
        <taxon>Malus</taxon>
    </lineage>
</organism>
<dbReference type="EMBL" id="RDQH01000335">
    <property type="protein sequence ID" value="RXH88443.1"/>
    <property type="molecule type" value="Genomic_DNA"/>
</dbReference>
<comment type="caution">
    <text evidence="2">The sequence shown here is derived from an EMBL/GenBank/DDBJ whole genome shotgun (WGS) entry which is preliminary data.</text>
</comment>
<accession>A0A498J3L3</accession>
<reference evidence="2 3" key="1">
    <citation type="submission" date="2018-10" db="EMBL/GenBank/DDBJ databases">
        <title>A high-quality apple genome assembly.</title>
        <authorList>
            <person name="Hu J."/>
        </authorList>
    </citation>
    <scope>NUCLEOTIDE SEQUENCE [LARGE SCALE GENOMIC DNA]</scope>
    <source>
        <strain evidence="3">cv. HFTH1</strain>
        <tissue evidence="2">Young leaf</tissue>
    </source>
</reference>
<feature type="transmembrane region" description="Helical" evidence="1">
    <location>
        <begin position="57"/>
        <end position="74"/>
    </location>
</feature>
<evidence type="ECO:0000313" key="3">
    <source>
        <dbReference type="Proteomes" id="UP000290289"/>
    </source>
</evidence>
<feature type="transmembrane region" description="Helical" evidence="1">
    <location>
        <begin position="12"/>
        <end position="37"/>
    </location>
</feature>
<evidence type="ECO:0000313" key="2">
    <source>
        <dbReference type="EMBL" id="RXH88443.1"/>
    </source>
</evidence>
<gene>
    <name evidence="2" type="ORF">DVH24_000042</name>
</gene>
<keyword evidence="3" id="KW-1185">Reference proteome</keyword>
<keyword evidence="1" id="KW-0812">Transmembrane</keyword>
<keyword evidence="1" id="KW-0472">Membrane</keyword>
<dbReference type="AlphaFoldDB" id="A0A498J3L3"/>
<feature type="transmembrane region" description="Helical" evidence="1">
    <location>
        <begin position="165"/>
        <end position="186"/>
    </location>
</feature>
<keyword evidence="1" id="KW-1133">Transmembrane helix</keyword>